<dbReference type="Proteomes" id="UP001344447">
    <property type="component" value="Unassembled WGS sequence"/>
</dbReference>
<comment type="caution">
    <text evidence="2">The sequence shown here is derived from an EMBL/GenBank/DDBJ whole genome shotgun (WGS) entry which is preliminary data.</text>
</comment>
<accession>A0AAN7U1X5</accession>
<feature type="compositionally biased region" description="Basic and acidic residues" evidence="1">
    <location>
        <begin position="86"/>
        <end position="99"/>
    </location>
</feature>
<feature type="region of interest" description="Disordered" evidence="1">
    <location>
        <begin position="45"/>
        <end position="132"/>
    </location>
</feature>
<gene>
    <name evidence="2" type="ORF">RB653_005761</name>
</gene>
<dbReference type="AlphaFoldDB" id="A0AAN7U1X5"/>
<dbReference type="EMBL" id="JAVFKY010000001">
    <property type="protein sequence ID" value="KAK5584154.1"/>
    <property type="molecule type" value="Genomic_DNA"/>
</dbReference>
<organism evidence="2 3">
    <name type="scientific">Dictyostelium firmibasis</name>
    <dbReference type="NCBI Taxonomy" id="79012"/>
    <lineage>
        <taxon>Eukaryota</taxon>
        <taxon>Amoebozoa</taxon>
        <taxon>Evosea</taxon>
        <taxon>Eumycetozoa</taxon>
        <taxon>Dictyostelia</taxon>
        <taxon>Dictyosteliales</taxon>
        <taxon>Dictyosteliaceae</taxon>
        <taxon>Dictyostelium</taxon>
    </lineage>
</organism>
<sequence>MIIQKILQGAVLDIVQKKLVDKLASNKQFQQMSVQFKDKIEEFTGEKPPKRNIHDHHHHNHHHSGAHSNTKHNKDKINFQSTKYTNDIHENARIYEQQRRLQQQQNSSSYNSNDNSNSSSNKNKPQNKNFFSHLYDGFKEEFNDEVDKLNGKKK</sequence>
<evidence type="ECO:0000256" key="1">
    <source>
        <dbReference type="SAM" id="MobiDB-lite"/>
    </source>
</evidence>
<feature type="compositionally biased region" description="Low complexity" evidence="1">
    <location>
        <begin position="102"/>
        <end position="129"/>
    </location>
</feature>
<reference evidence="2 3" key="1">
    <citation type="submission" date="2023-11" db="EMBL/GenBank/DDBJ databases">
        <title>Dfirmibasis_genome.</title>
        <authorList>
            <person name="Edelbroek B."/>
            <person name="Kjellin J."/>
            <person name="Jerlstrom-Hultqvist J."/>
            <person name="Soderbom F."/>
        </authorList>
    </citation>
    <scope>NUCLEOTIDE SEQUENCE [LARGE SCALE GENOMIC DNA]</scope>
    <source>
        <strain evidence="2 3">TNS-C-14</strain>
    </source>
</reference>
<feature type="compositionally biased region" description="Basic residues" evidence="1">
    <location>
        <begin position="50"/>
        <end position="74"/>
    </location>
</feature>
<protein>
    <submittedName>
        <fullName evidence="2">Uncharacterized protein</fullName>
    </submittedName>
</protein>
<evidence type="ECO:0000313" key="3">
    <source>
        <dbReference type="Proteomes" id="UP001344447"/>
    </source>
</evidence>
<evidence type="ECO:0000313" key="2">
    <source>
        <dbReference type="EMBL" id="KAK5584154.1"/>
    </source>
</evidence>
<name>A0AAN7U1X5_9MYCE</name>
<proteinExistence type="predicted"/>
<keyword evidence="3" id="KW-1185">Reference proteome</keyword>